<sequence length="111" mass="13047">MDKELNNRTETEELNDEEMTVELDLEDGTHVVCAVVTILESQGKDYIVLLPLDENGQNTDGEVWFYRYFEDKNDVNAEPELLYIEDDDEYEMVADAFDEYLDNVEFDEFVE</sequence>
<dbReference type="Pfam" id="PF06949">
    <property type="entry name" value="DUF1292"/>
    <property type="match status" value="1"/>
</dbReference>
<name>A0ABZ3EQ04_9FIRM</name>
<protein>
    <submittedName>
        <fullName evidence="1">DUF1292 domain-containing protein</fullName>
    </submittedName>
</protein>
<proteinExistence type="predicted"/>
<accession>A0ABZ3EQ04</accession>
<gene>
    <name evidence="1" type="ORF">V6984_12055</name>
</gene>
<evidence type="ECO:0000313" key="2">
    <source>
        <dbReference type="Proteomes" id="UP001451571"/>
    </source>
</evidence>
<keyword evidence="2" id="KW-1185">Reference proteome</keyword>
<dbReference type="EMBL" id="CP146256">
    <property type="protein sequence ID" value="XAH72266.1"/>
    <property type="molecule type" value="Genomic_DNA"/>
</dbReference>
<evidence type="ECO:0000313" key="1">
    <source>
        <dbReference type="EMBL" id="XAH72266.1"/>
    </source>
</evidence>
<reference evidence="1 2" key="1">
    <citation type="submission" date="2024-02" db="EMBL/GenBank/DDBJ databases">
        <title>Bacterial strain from lacustrine sediment.</title>
        <authorList>
            <person name="Petit C."/>
            <person name="Fadhlaoui K."/>
        </authorList>
    </citation>
    <scope>NUCLEOTIDE SEQUENCE [LARGE SCALE GENOMIC DNA]</scope>
    <source>
        <strain evidence="1 2">IPX-CK</strain>
    </source>
</reference>
<dbReference type="RefSeq" id="WP_342755884.1">
    <property type="nucleotide sequence ID" value="NZ_CP146256.1"/>
</dbReference>
<dbReference type="Proteomes" id="UP001451571">
    <property type="component" value="Chromosome"/>
</dbReference>
<dbReference type="InterPro" id="IPR009711">
    <property type="entry name" value="UPF0473"/>
</dbReference>
<organism evidence="1 2">
    <name type="scientific">Kineothrix sedimenti</name>
    <dbReference type="NCBI Taxonomy" id="3123317"/>
    <lineage>
        <taxon>Bacteria</taxon>
        <taxon>Bacillati</taxon>
        <taxon>Bacillota</taxon>
        <taxon>Clostridia</taxon>
        <taxon>Lachnospirales</taxon>
        <taxon>Lachnospiraceae</taxon>
        <taxon>Kineothrix</taxon>
    </lineage>
</organism>